<dbReference type="EMBL" id="VULY01000018">
    <property type="protein sequence ID" value="MSR94376.1"/>
    <property type="molecule type" value="Genomic_DNA"/>
</dbReference>
<sequence length="324" mass="38253">MGESEEKRSRILGIFFRMVKGEKISIRKISEEYEISTKSVSRYVNEIKNFLADYRELVGNTSLEYFPKEKMYQLKVDGFLQSAELVGLAKILVGSRALEKVKVLEIIQKLKEFTTTEDQKTLDRILLKELYHYEGVGHDCPDVLERVWQLTNCIRERKKLTIGYYKMNREKVERKIHPIAIIFSEYYFYLIANKEGDLSQNPVYFRVDRIISVMEHRTKFDEEELRKFDEGELRKKIQFMFPGEHQKIRFEFTGPSVQAVLDRLPTVKILEKKKGGYVIEAEVYGDGIKMFLLSQGSWVKVQKPEKLAVEMEEEITRMKELYHS</sequence>
<protein>
    <submittedName>
        <fullName evidence="2">WYL domain-containing protein</fullName>
    </submittedName>
</protein>
<feature type="domain" description="WYL" evidence="1">
    <location>
        <begin position="149"/>
        <end position="213"/>
    </location>
</feature>
<evidence type="ECO:0000313" key="3">
    <source>
        <dbReference type="Proteomes" id="UP000434409"/>
    </source>
</evidence>
<dbReference type="InterPro" id="IPR051534">
    <property type="entry name" value="CBASS_pafABC_assoc_protein"/>
</dbReference>
<accession>A0A6N7V392</accession>
<name>A0A6N7V392_9FIRM</name>
<keyword evidence="3" id="KW-1185">Reference proteome</keyword>
<dbReference type="AlphaFoldDB" id="A0A6N7V392"/>
<organism evidence="2 3">
    <name type="scientific">Suipraeoptans intestinalis</name>
    <dbReference type="NCBI Taxonomy" id="2606628"/>
    <lineage>
        <taxon>Bacteria</taxon>
        <taxon>Bacillati</taxon>
        <taxon>Bacillota</taxon>
        <taxon>Clostridia</taxon>
        <taxon>Lachnospirales</taxon>
        <taxon>Lachnospiraceae</taxon>
        <taxon>Suipraeoptans</taxon>
    </lineage>
</organism>
<dbReference type="PANTHER" id="PTHR34580:SF1">
    <property type="entry name" value="PROTEIN PAFC"/>
    <property type="match status" value="1"/>
</dbReference>
<gene>
    <name evidence="2" type="ORF">FYJ34_08945</name>
</gene>
<evidence type="ECO:0000259" key="1">
    <source>
        <dbReference type="Pfam" id="PF13280"/>
    </source>
</evidence>
<proteinExistence type="predicted"/>
<reference evidence="2 3" key="1">
    <citation type="submission" date="2019-08" db="EMBL/GenBank/DDBJ databases">
        <title>In-depth cultivation of the pig gut microbiome towards novel bacterial diversity and tailored functional studies.</title>
        <authorList>
            <person name="Wylensek D."/>
            <person name="Hitch T.C.A."/>
            <person name="Clavel T."/>
        </authorList>
    </citation>
    <scope>NUCLEOTIDE SEQUENCE [LARGE SCALE GENOMIC DNA]</scope>
    <source>
        <strain evidence="2 3">68-1-5</strain>
    </source>
</reference>
<dbReference type="InterPro" id="IPR026881">
    <property type="entry name" value="WYL_dom"/>
</dbReference>
<dbReference type="Pfam" id="PF13280">
    <property type="entry name" value="WYL"/>
    <property type="match status" value="1"/>
</dbReference>
<dbReference type="RefSeq" id="WP_154478001.1">
    <property type="nucleotide sequence ID" value="NZ_VULY01000018.1"/>
</dbReference>
<dbReference type="PANTHER" id="PTHR34580">
    <property type="match status" value="1"/>
</dbReference>
<comment type="caution">
    <text evidence="2">The sequence shown here is derived from an EMBL/GenBank/DDBJ whole genome shotgun (WGS) entry which is preliminary data.</text>
</comment>
<evidence type="ECO:0000313" key="2">
    <source>
        <dbReference type="EMBL" id="MSR94376.1"/>
    </source>
</evidence>
<dbReference type="Proteomes" id="UP000434409">
    <property type="component" value="Unassembled WGS sequence"/>
</dbReference>
<dbReference type="PROSITE" id="PS52050">
    <property type="entry name" value="WYL"/>
    <property type="match status" value="1"/>
</dbReference>